<dbReference type="AlphaFoldDB" id="A0A9P6N770"/>
<protein>
    <submittedName>
        <fullName evidence="2">Uncharacterized protein</fullName>
    </submittedName>
</protein>
<organism evidence="2 3">
    <name type="scientific">Cronartium quercuum f. sp. fusiforme G11</name>
    <dbReference type="NCBI Taxonomy" id="708437"/>
    <lineage>
        <taxon>Eukaryota</taxon>
        <taxon>Fungi</taxon>
        <taxon>Dikarya</taxon>
        <taxon>Basidiomycota</taxon>
        <taxon>Pucciniomycotina</taxon>
        <taxon>Pucciniomycetes</taxon>
        <taxon>Pucciniales</taxon>
        <taxon>Coleosporiaceae</taxon>
        <taxon>Cronartium</taxon>
    </lineage>
</organism>
<proteinExistence type="predicted"/>
<feature type="region of interest" description="Disordered" evidence="1">
    <location>
        <begin position="210"/>
        <end position="264"/>
    </location>
</feature>
<feature type="compositionally biased region" description="Acidic residues" evidence="1">
    <location>
        <begin position="518"/>
        <end position="531"/>
    </location>
</feature>
<dbReference type="EMBL" id="MU167464">
    <property type="protein sequence ID" value="KAG0140217.1"/>
    <property type="molecule type" value="Genomic_DNA"/>
</dbReference>
<feature type="compositionally biased region" description="Low complexity" evidence="1">
    <location>
        <begin position="222"/>
        <end position="246"/>
    </location>
</feature>
<comment type="caution">
    <text evidence="2">The sequence shown here is derived from an EMBL/GenBank/DDBJ whole genome shotgun (WGS) entry which is preliminary data.</text>
</comment>
<evidence type="ECO:0000313" key="2">
    <source>
        <dbReference type="EMBL" id="KAG0140217.1"/>
    </source>
</evidence>
<name>A0A9P6N770_9BASI</name>
<dbReference type="Proteomes" id="UP000886653">
    <property type="component" value="Unassembled WGS sequence"/>
</dbReference>
<reference evidence="2" key="1">
    <citation type="submission" date="2013-11" db="EMBL/GenBank/DDBJ databases">
        <title>Genome sequence of the fusiform rust pathogen reveals effectors for host alternation and coevolution with pine.</title>
        <authorList>
            <consortium name="DOE Joint Genome Institute"/>
            <person name="Smith K."/>
            <person name="Pendleton A."/>
            <person name="Kubisiak T."/>
            <person name="Anderson C."/>
            <person name="Salamov A."/>
            <person name="Aerts A."/>
            <person name="Riley R."/>
            <person name="Clum A."/>
            <person name="Lindquist E."/>
            <person name="Ence D."/>
            <person name="Campbell M."/>
            <person name="Kronenberg Z."/>
            <person name="Feau N."/>
            <person name="Dhillon B."/>
            <person name="Hamelin R."/>
            <person name="Burleigh J."/>
            <person name="Smith J."/>
            <person name="Yandell M."/>
            <person name="Nelson C."/>
            <person name="Grigoriev I."/>
            <person name="Davis J."/>
        </authorList>
    </citation>
    <scope>NUCLEOTIDE SEQUENCE</scope>
    <source>
        <strain evidence="2">G11</strain>
    </source>
</reference>
<evidence type="ECO:0000256" key="1">
    <source>
        <dbReference type="SAM" id="MobiDB-lite"/>
    </source>
</evidence>
<feature type="region of interest" description="Disordered" evidence="1">
    <location>
        <begin position="380"/>
        <end position="406"/>
    </location>
</feature>
<feature type="compositionally biased region" description="Polar residues" evidence="1">
    <location>
        <begin position="160"/>
        <end position="171"/>
    </location>
</feature>
<dbReference type="OrthoDB" id="2500538at2759"/>
<feature type="region of interest" description="Disordered" evidence="1">
    <location>
        <begin position="148"/>
        <end position="180"/>
    </location>
</feature>
<evidence type="ECO:0000313" key="3">
    <source>
        <dbReference type="Proteomes" id="UP000886653"/>
    </source>
</evidence>
<gene>
    <name evidence="2" type="ORF">CROQUDRAFT_136808</name>
</gene>
<feature type="region of interest" description="Disordered" evidence="1">
    <location>
        <begin position="512"/>
        <end position="531"/>
    </location>
</feature>
<sequence length="531" mass="59180">MSSNDREDKGKRKLVGDSTSKTLQSLNKLLSTLSIPISLPDLTIATPSLLLALLESLLERRFLPLNDPHRTSRSPQSRLKCLDILLTILDESLDHEIDHWSSNSINLSRVLQADIPELVKVVNGLLKLSIRCNNPAVRLHPPTPAHLGISRVDSPVPKHVSSTSHGNQARPNSLRLPSSASITSQIASSLSSVLSTSDVSSLKPNRMTFTSLLSPIGPPLAQSSPNQRPSRPPSQASSLRRSLSRLQTDEQEQVGTSRPPTLRNLLGPLQAQLAATRRPQTPRTAHRSMVAKLREEEVWEDVTQARPNKDEETMMTLEGIDSDDPFVSMETRRAIEQSQNLRRKTSGVLEREISNQTLSTSSSSSSLEYSSYSNLLLKDSLNEEDTQSRSNRNRIQDDDDLNHETNSLNSFTSLRQSLDQTCRYHQPPRLPHTIPLPSSPEPQNLNILRASTGARLELVESDILQDQINPSIPSGWNWISGCQLIGPTRIRVSRNLSSSIKHEIPLVNESRVGLRRDDDDEEEEDEEEECF</sequence>
<accession>A0A9P6N770</accession>
<keyword evidence="3" id="KW-1185">Reference proteome</keyword>